<proteinExistence type="predicted"/>
<protein>
    <submittedName>
        <fullName evidence="2">Uncharacterized protein</fullName>
    </submittedName>
</protein>
<name>A0AAD7TIJ2_9APHY</name>
<evidence type="ECO:0000313" key="3">
    <source>
        <dbReference type="Proteomes" id="UP001215151"/>
    </source>
</evidence>
<dbReference type="EMBL" id="JAPEVG010000473">
    <property type="protein sequence ID" value="KAJ8462350.1"/>
    <property type="molecule type" value="Genomic_DNA"/>
</dbReference>
<comment type="caution">
    <text evidence="2">The sequence shown here is derived from an EMBL/GenBank/DDBJ whole genome shotgun (WGS) entry which is preliminary data.</text>
</comment>
<evidence type="ECO:0000256" key="1">
    <source>
        <dbReference type="SAM" id="MobiDB-lite"/>
    </source>
</evidence>
<reference evidence="2" key="1">
    <citation type="submission" date="2022-11" db="EMBL/GenBank/DDBJ databases">
        <title>Genome Sequence of Cubamyces cubensis.</title>
        <authorList>
            <person name="Buettner E."/>
        </authorList>
    </citation>
    <scope>NUCLEOTIDE SEQUENCE</scope>
    <source>
        <strain evidence="2">MPL-01</strain>
    </source>
</reference>
<feature type="region of interest" description="Disordered" evidence="1">
    <location>
        <begin position="52"/>
        <end position="122"/>
    </location>
</feature>
<dbReference type="AlphaFoldDB" id="A0AAD7TIJ2"/>
<dbReference type="Proteomes" id="UP001215151">
    <property type="component" value="Unassembled WGS sequence"/>
</dbReference>
<organism evidence="2 3">
    <name type="scientific">Trametes cubensis</name>
    <dbReference type="NCBI Taxonomy" id="1111947"/>
    <lineage>
        <taxon>Eukaryota</taxon>
        <taxon>Fungi</taxon>
        <taxon>Dikarya</taxon>
        <taxon>Basidiomycota</taxon>
        <taxon>Agaricomycotina</taxon>
        <taxon>Agaricomycetes</taxon>
        <taxon>Polyporales</taxon>
        <taxon>Polyporaceae</taxon>
        <taxon>Trametes</taxon>
    </lineage>
</organism>
<sequence length="122" mass="13347">MGGFSLGHNDDSESFTKIRVLQPPVWGMLASQSSPSNISVVSRDLLAAVALESGVTSDSMDVQREMEDSGVGEEEQEPEEEEDEDEGDDSNEADEQRETDEDEEDEDEHQSCSAMALVSPLH</sequence>
<keyword evidence="3" id="KW-1185">Reference proteome</keyword>
<evidence type="ECO:0000313" key="2">
    <source>
        <dbReference type="EMBL" id="KAJ8462350.1"/>
    </source>
</evidence>
<accession>A0AAD7TIJ2</accession>
<feature type="compositionally biased region" description="Acidic residues" evidence="1">
    <location>
        <begin position="68"/>
        <end position="108"/>
    </location>
</feature>
<gene>
    <name evidence="2" type="ORF">ONZ51_g10962</name>
</gene>